<accession>A0ACC2J180</accession>
<evidence type="ECO:0000313" key="1">
    <source>
        <dbReference type="EMBL" id="KAJ8121215.1"/>
    </source>
</evidence>
<dbReference type="EMBL" id="JAPUUL010003877">
    <property type="protein sequence ID" value="KAJ8121215.1"/>
    <property type="molecule type" value="Genomic_DNA"/>
</dbReference>
<sequence>MQVANPRGAFSLTGDPKARPRTQESSGWFTIPAPLARLFKKFPLLTYPPNELPARSPDIRDVPTLYVFISEADALKGLPSFNPSCLRWQTFLRLAGVDFCLRSSNNHGSPTGALPFLLPPSTPTNPRSQKPVPSNKLEQYGLDNGKHKLPKDIGSRLEVYESILDHRIRNAWLYTLYLSPANASLLANLYITPTTTSGLVRTTLAYQLRHAAEREILRSTSKDAIDPAALYQGAREAFSALDAVLGDEEWFFRSEVPGLFDATVFSYTHLLLDESLAWENRRLGEILQDYPHQRPSAAHNFGGASCEAGGGMSSIDQKLKEGLPGATREENTSTSHIARSANPPHRISPFDDLTEMFQLDSPTNT</sequence>
<comment type="caution">
    <text evidence="1">The sequence shown here is derived from an EMBL/GenBank/DDBJ whole genome shotgun (WGS) entry which is preliminary data.</text>
</comment>
<name>A0ACC2J180_9PEZI</name>
<organism evidence="1 2">
    <name type="scientific">Lasiodiplodia mahajangana</name>
    <dbReference type="NCBI Taxonomy" id="1108764"/>
    <lineage>
        <taxon>Eukaryota</taxon>
        <taxon>Fungi</taxon>
        <taxon>Dikarya</taxon>
        <taxon>Ascomycota</taxon>
        <taxon>Pezizomycotina</taxon>
        <taxon>Dothideomycetes</taxon>
        <taxon>Dothideomycetes incertae sedis</taxon>
        <taxon>Botryosphaeriales</taxon>
        <taxon>Botryosphaeriaceae</taxon>
        <taxon>Lasiodiplodia</taxon>
    </lineage>
</organism>
<protein>
    <submittedName>
        <fullName evidence="1">Uncharacterized protein</fullName>
    </submittedName>
</protein>
<evidence type="ECO:0000313" key="2">
    <source>
        <dbReference type="Proteomes" id="UP001153332"/>
    </source>
</evidence>
<proteinExistence type="predicted"/>
<dbReference type="Proteomes" id="UP001153332">
    <property type="component" value="Unassembled WGS sequence"/>
</dbReference>
<gene>
    <name evidence="1" type="ORF">O1611_g10159</name>
</gene>
<reference evidence="1" key="1">
    <citation type="submission" date="2022-12" db="EMBL/GenBank/DDBJ databases">
        <title>Genome Sequence of Lasiodiplodia mahajangana.</title>
        <authorList>
            <person name="Buettner E."/>
        </authorList>
    </citation>
    <scope>NUCLEOTIDE SEQUENCE</scope>
    <source>
        <strain evidence="1">VT137</strain>
    </source>
</reference>
<keyword evidence="2" id="KW-1185">Reference proteome</keyword>